<keyword evidence="4 6" id="KW-0067">ATP-binding</keyword>
<dbReference type="PROSITE" id="PS50893">
    <property type="entry name" value="ABC_TRANSPORTER_2"/>
    <property type="match status" value="1"/>
</dbReference>
<evidence type="ECO:0000256" key="2">
    <source>
        <dbReference type="ARBA" id="ARBA00022448"/>
    </source>
</evidence>
<dbReference type="PANTHER" id="PTHR43335">
    <property type="entry name" value="ABC TRANSPORTER, ATP-BINDING PROTEIN"/>
    <property type="match status" value="1"/>
</dbReference>
<feature type="domain" description="ABC transporter" evidence="5">
    <location>
        <begin position="6"/>
        <end position="234"/>
    </location>
</feature>
<dbReference type="AlphaFoldDB" id="A0A9W5TYQ5"/>
<sequence length="307" mass="34763">MQNHVLRTFDLTKKYREQVALNHVNMTIEKGDIYGLIGRNGAGKTTLIRMITGLVAPSEGSMELFTQTVESAIRHHRRRIGSIIESPSLYPSYTAYQNMKVRQLTLGIPDEKRITEVLNTIGLADTGNKKVKNFSLGMKQRLGLGLALLSNPDFLILDEPTNGLDPEGIREMRHLLKELNESYNITILISSHILGELSKIATRYGVIHNGDLVDEFTKRELETRCRQYLRVQVDHIEKATFVLENKLQITDYEVMDEETLHIYELLDRSGDICLAFAQDGVKVTTIESKGDDLESYFLNLMGGLQHA</sequence>
<dbReference type="RefSeq" id="WP_102416227.1">
    <property type="nucleotide sequence ID" value="NZ_BMJD01000019.1"/>
</dbReference>
<dbReference type="Proteomes" id="UP000621492">
    <property type="component" value="Unassembled WGS sequence"/>
</dbReference>
<proteinExistence type="inferred from homology"/>
<comment type="caution">
    <text evidence="6">The sequence shown here is derived from an EMBL/GenBank/DDBJ whole genome shotgun (WGS) entry which is preliminary data.</text>
</comment>
<evidence type="ECO:0000256" key="1">
    <source>
        <dbReference type="ARBA" id="ARBA00005417"/>
    </source>
</evidence>
<evidence type="ECO:0000313" key="6">
    <source>
        <dbReference type="EMBL" id="GGB46121.1"/>
    </source>
</evidence>
<gene>
    <name evidence="6" type="ORF">GCM10011409_24630</name>
</gene>
<dbReference type="PANTHER" id="PTHR43335:SF8">
    <property type="entry name" value="ABC TRANSPORTER, ATP-BINDING PROTEIN"/>
    <property type="match status" value="1"/>
</dbReference>
<dbReference type="GO" id="GO:0005524">
    <property type="term" value="F:ATP binding"/>
    <property type="evidence" value="ECO:0007669"/>
    <property type="project" value="UniProtKB-KW"/>
</dbReference>
<comment type="similarity">
    <text evidence="1">Belongs to the ABC transporter superfamily.</text>
</comment>
<accession>A0A9W5TYQ5</accession>
<dbReference type="Gene3D" id="3.40.50.300">
    <property type="entry name" value="P-loop containing nucleotide triphosphate hydrolases"/>
    <property type="match status" value="1"/>
</dbReference>
<reference evidence="6" key="1">
    <citation type="journal article" date="2014" name="Int. J. Syst. Evol. Microbiol.">
        <title>Complete genome sequence of Corynebacterium casei LMG S-19264T (=DSM 44701T), isolated from a smear-ripened cheese.</title>
        <authorList>
            <consortium name="US DOE Joint Genome Institute (JGI-PGF)"/>
            <person name="Walter F."/>
            <person name="Albersmeier A."/>
            <person name="Kalinowski J."/>
            <person name="Ruckert C."/>
        </authorList>
    </citation>
    <scope>NUCLEOTIDE SEQUENCE</scope>
    <source>
        <strain evidence="6">CGMCC 1.15454</strain>
    </source>
</reference>
<keyword evidence="3" id="KW-0547">Nucleotide-binding</keyword>
<evidence type="ECO:0000313" key="7">
    <source>
        <dbReference type="Proteomes" id="UP000621492"/>
    </source>
</evidence>
<dbReference type="EMBL" id="BMJD01000019">
    <property type="protein sequence ID" value="GGB46121.1"/>
    <property type="molecule type" value="Genomic_DNA"/>
</dbReference>
<keyword evidence="2" id="KW-0813">Transport</keyword>
<dbReference type="InterPro" id="IPR027417">
    <property type="entry name" value="P-loop_NTPase"/>
</dbReference>
<protein>
    <submittedName>
        <fullName evidence="6">Bacitracin ABC transporter ATP-binding protein</fullName>
    </submittedName>
</protein>
<dbReference type="InterPro" id="IPR017871">
    <property type="entry name" value="ABC_transporter-like_CS"/>
</dbReference>
<organism evidence="6 7">
    <name type="scientific">Lentibacillus populi</name>
    <dbReference type="NCBI Taxonomy" id="1827502"/>
    <lineage>
        <taxon>Bacteria</taxon>
        <taxon>Bacillati</taxon>
        <taxon>Bacillota</taxon>
        <taxon>Bacilli</taxon>
        <taxon>Bacillales</taxon>
        <taxon>Bacillaceae</taxon>
        <taxon>Lentibacillus</taxon>
    </lineage>
</organism>
<evidence type="ECO:0000259" key="5">
    <source>
        <dbReference type="PROSITE" id="PS50893"/>
    </source>
</evidence>
<dbReference type="Pfam" id="PF00005">
    <property type="entry name" value="ABC_tran"/>
    <property type="match status" value="1"/>
</dbReference>
<evidence type="ECO:0000256" key="4">
    <source>
        <dbReference type="ARBA" id="ARBA00022840"/>
    </source>
</evidence>
<dbReference type="InterPro" id="IPR003439">
    <property type="entry name" value="ABC_transporter-like_ATP-bd"/>
</dbReference>
<reference evidence="6" key="2">
    <citation type="submission" date="2020-09" db="EMBL/GenBank/DDBJ databases">
        <authorList>
            <person name="Sun Q."/>
            <person name="Zhou Y."/>
        </authorList>
    </citation>
    <scope>NUCLEOTIDE SEQUENCE</scope>
    <source>
        <strain evidence="6">CGMCC 1.15454</strain>
    </source>
</reference>
<dbReference type="CDD" id="cd03268">
    <property type="entry name" value="ABC_BcrA_bacitracin_resist"/>
    <property type="match status" value="1"/>
</dbReference>
<dbReference type="SMART" id="SM00382">
    <property type="entry name" value="AAA"/>
    <property type="match status" value="1"/>
</dbReference>
<dbReference type="InterPro" id="IPR003593">
    <property type="entry name" value="AAA+_ATPase"/>
</dbReference>
<name>A0A9W5TYQ5_9BACI</name>
<dbReference type="SUPFAM" id="SSF52540">
    <property type="entry name" value="P-loop containing nucleoside triphosphate hydrolases"/>
    <property type="match status" value="1"/>
</dbReference>
<keyword evidence="7" id="KW-1185">Reference proteome</keyword>
<dbReference type="GO" id="GO:0016887">
    <property type="term" value="F:ATP hydrolysis activity"/>
    <property type="evidence" value="ECO:0007669"/>
    <property type="project" value="InterPro"/>
</dbReference>
<evidence type="ECO:0000256" key="3">
    <source>
        <dbReference type="ARBA" id="ARBA00022741"/>
    </source>
</evidence>
<dbReference type="PROSITE" id="PS00211">
    <property type="entry name" value="ABC_TRANSPORTER_1"/>
    <property type="match status" value="1"/>
</dbReference>